<protein>
    <submittedName>
        <fullName evidence="4">Redoxin domain-containing protein</fullName>
    </submittedName>
</protein>
<dbReference type="InterPro" id="IPR017937">
    <property type="entry name" value="Thioredoxin_CS"/>
</dbReference>
<evidence type="ECO:0000313" key="4">
    <source>
        <dbReference type="EMBL" id="TYA11779.1"/>
    </source>
</evidence>
<reference evidence="4 5" key="1">
    <citation type="submission" date="2019-08" db="EMBL/GenBank/DDBJ databases">
        <title>Genome sequencing of Paenibacillus faecis DSM 23593(T).</title>
        <authorList>
            <person name="Kook J.-K."/>
            <person name="Park S.-N."/>
            <person name="Lim Y.K."/>
        </authorList>
    </citation>
    <scope>NUCLEOTIDE SEQUENCE [LARGE SCALE GENOMIC DNA]</scope>
    <source>
        <strain evidence="4 5">DSM 23593</strain>
    </source>
</reference>
<dbReference type="SUPFAM" id="SSF52833">
    <property type="entry name" value="Thioredoxin-like"/>
    <property type="match status" value="1"/>
</dbReference>
<feature type="transmembrane region" description="Helical" evidence="2">
    <location>
        <begin position="12"/>
        <end position="30"/>
    </location>
</feature>
<dbReference type="PANTHER" id="PTHR42852:SF13">
    <property type="entry name" value="PROTEIN DIPZ"/>
    <property type="match status" value="1"/>
</dbReference>
<organism evidence="4 5">
    <name type="scientific">Paenibacillus faecis</name>
    <dbReference type="NCBI Taxonomy" id="862114"/>
    <lineage>
        <taxon>Bacteria</taxon>
        <taxon>Bacillati</taxon>
        <taxon>Bacillota</taxon>
        <taxon>Bacilli</taxon>
        <taxon>Bacillales</taxon>
        <taxon>Paenibacillaceae</taxon>
        <taxon>Paenibacillus</taxon>
    </lineage>
</organism>
<dbReference type="InterPro" id="IPR036249">
    <property type="entry name" value="Thioredoxin-like_sf"/>
</dbReference>
<dbReference type="GO" id="GO:0016209">
    <property type="term" value="F:antioxidant activity"/>
    <property type="evidence" value="ECO:0007669"/>
    <property type="project" value="InterPro"/>
</dbReference>
<dbReference type="GO" id="GO:0016491">
    <property type="term" value="F:oxidoreductase activity"/>
    <property type="evidence" value="ECO:0007669"/>
    <property type="project" value="InterPro"/>
</dbReference>
<name>A0A5D0CP40_9BACL</name>
<dbReference type="Gene3D" id="3.40.30.10">
    <property type="entry name" value="Glutaredoxin"/>
    <property type="match status" value="1"/>
</dbReference>
<evidence type="ECO:0000256" key="1">
    <source>
        <dbReference type="ARBA" id="ARBA00023157"/>
    </source>
</evidence>
<feature type="domain" description="Thioredoxin" evidence="3">
    <location>
        <begin position="45"/>
        <end position="183"/>
    </location>
</feature>
<dbReference type="AlphaFoldDB" id="A0A5D0CP40"/>
<dbReference type="PROSITE" id="PS00194">
    <property type="entry name" value="THIOREDOXIN_1"/>
    <property type="match status" value="1"/>
</dbReference>
<keyword evidence="5" id="KW-1185">Reference proteome</keyword>
<dbReference type="PROSITE" id="PS51352">
    <property type="entry name" value="THIOREDOXIN_2"/>
    <property type="match status" value="1"/>
</dbReference>
<dbReference type="InterPro" id="IPR013766">
    <property type="entry name" value="Thioredoxin_domain"/>
</dbReference>
<dbReference type="EMBL" id="VSDO01000004">
    <property type="protein sequence ID" value="TYA11779.1"/>
    <property type="molecule type" value="Genomic_DNA"/>
</dbReference>
<dbReference type="CDD" id="cd02966">
    <property type="entry name" value="TlpA_like_family"/>
    <property type="match status" value="1"/>
</dbReference>
<keyword evidence="2" id="KW-0472">Membrane</keyword>
<accession>A0A5D0CP40</accession>
<sequence length="184" mass="19832">MNRTLNKRKNSFLAAGILALVLIASGWVLLTNLSENDGPSQSGRLTVGSPAPDFQAVDMAGEKVSLSDYRGKVVVLNFWASWCGPCVNEMPLIDRVRQANVPEAEVLYINVGESKGTVREFLALHKFNFSAFIDATGKLAGLYKVTGLPVTYVLDPDGDIAGVAIGEIRSEAQLQAYIDAAKED</sequence>
<comment type="caution">
    <text evidence="4">The sequence shown here is derived from an EMBL/GenBank/DDBJ whole genome shotgun (WGS) entry which is preliminary data.</text>
</comment>
<keyword evidence="2" id="KW-1133">Transmembrane helix</keyword>
<proteinExistence type="predicted"/>
<keyword evidence="2" id="KW-0812">Transmembrane</keyword>
<dbReference type="Proteomes" id="UP000325218">
    <property type="component" value="Unassembled WGS sequence"/>
</dbReference>
<gene>
    <name evidence="4" type="ORF">FRY98_20925</name>
</gene>
<dbReference type="OrthoDB" id="25753at2"/>
<evidence type="ECO:0000313" key="5">
    <source>
        <dbReference type="Proteomes" id="UP000325218"/>
    </source>
</evidence>
<dbReference type="InterPro" id="IPR000866">
    <property type="entry name" value="AhpC/TSA"/>
</dbReference>
<dbReference type="InterPro" id="IPR050553">
    <property type="entry name" value="Thioredoxin_ResA/DsbE_sf"/>
</dbReference>
<evidence type="ECO:0000256" key="2">
    <source>
        <dbReference type="SAM" id="Phobius"/>
    </source>
</evidence>
<keyword evidence="1" id="KW-1015">Disulfide bond</keyword>
<dbReference type="PANTHER" id="PTHR42852">
    <property type="entry name" value="THIOL:DISULFIDE INTERCHANGE PROTEIN DSBE"/>
    <property type="match status" value="1"/>
</dbReference>
<dbReference type="Pfam" id="PF00578">
    <property type="entry name" value="AhpC-TSA"/>
    <property type="match status" value="1"/>
</dbReference>
<evidence type="ECO:0000259" key="3">
    <source>
        <dbReference type="PROSITE" id="PS51352"/>
    </source>
</evidence>